<dbReference type="Gene3D" id="3.40.630.30">
    <property type="match status" value="1"/>
</dbReference>
<dbReference type="InterPro" id="IPR000182">
    <property type="entry name" value="GNAT_dom"/>
</dbReference>
<feature type="domain" description="N-acetyltransferase" evidence="1">
    <location>
        <begin position="1"/>
        <end position="135"/>
    </location>
</feature>
<evidence type="ECO:0000259" key="1">
    <source>
        <dbReference type="PROSITE" id="PS51186"/>
    </source>
</evidence>
<organism evidence="2 3">
    <name type="scientific">Paenibacillus selenitireducens</name>
    <dbReference type="NCBI Taxonomy" id="1324314"/>
    <lineage>
        <taxon>Bacteria</taxon>
        <taxon>Bacillati</taxon>
        <taxon>Bacillota</taxon>
        <taxon>Bacilli</taxon>
        <taxon>Bacillales</taxon>
        <taxon>Paenibacillaceae</taxon>
        <taxon>Paenibacillus</taxon>
    </lineage>
</organism>
<dbReference type="GO" id="GO:0016747">
    <property type="term" value="F:acyltransferase activity, transferring groups other than amino-acyl groups"/>
    <property type="evidence" value="ECO:0007669"/>
    <property type="project" value="InterPro"/>
</dbReference>
<dbReference type="EMBL" id="MSZX01000001">
    <property type="protein sequence ID" value="OPA81279.1"/>
    <property type="molecule type" value="Genomic_DNA"/>
</dbReference>
<accession>A0A1T2XN30</accession>
<dbReference type="SUPFAM" id="SSF55729">
    <property type="entry name" value="Acyl-CoA N-acyltransferases (Nat)"/>
    <property type="match status" value="1"/>
</dbReference>
<reference evidence="2 3" key="1">
    <citation type="submission" date="2017-01" db="EMBL/GenBank/DDBJ databases">
        <title>Genome analysis of Paenibacillus selenitrireducens ES3-24.</title>
        <authorList>
            <person name="Xu D."/>
            <person name="Yao R."/>
            <person name="Zheng S."/>
        </authorList>
    </citation>
    <scope>NUCLEOTIDE SEQUENCE [LARGE SCALE GENOMIC DNA]</scope>
    <source>
        <strain evidence="2 3">ES3-24</strain>
    </source>
</reference>
<dbReference type="AlphaFoldDB" id="A0A1T2XN30"/>
<dbReference type="PROSITE" id="PS51186">
    <property type="entry name" value="GNAT"/>
    <property type="match status" value="1"/>
</dbReference>
<evidence type="ECO:0000313" key="2">
    <source>
        <dbReference type="EMBL" id="OPA81279.1"/>
    </source>
</evidence>
<comment type="caution">
    <text evidence="2">The sequence shown here is derived from an EMBL/GenBank/DDBJ whole genome shotgun (WGS) entry which is preliminary data.</text>
</comment>
<sequence length="141" mass="16257">MLETLKDRLHEEDIQELIGYSVFPDPDRLTQVIDNYKKDDQLHIYGEVTEGETIGFVGFTMNDNGELTLQHIAVRPEDREHGYGRGMMLELIGLMNPASIQAETDEEAVDFYRNIGFTAYSLGEKYPGVERFRCEYIVDEE</sequence>
<dbReference type="OrthoDB" id="45853at2"/>
<dbReference type="RefSeq" id="WP_078497011.1">
    <property type="nucleotide sequence ID" value="NZ_MSZX01000001.1"/>
</dbReference>
<dbReference type="Proteomes" id="UP000190188">
    <property type="component" value="Unassembled WGS sequence"/>
</dbReference>
<proteinExistence type="predicted"/>
<gene>
    <name evidence="2" type="ORF">BVG16_02890</name>
</gene>
<dbReference type="Pfam" id="PF00583">
    <property type="entry name" value="Acetyltransf_1"/>
    <property type="match status" value="1"/>
</dbReference>
<keyword evidence="3" id="KW-1185">Reference proteome</keyword>
<evidence type="ECO:0000313" key="3">
    <source>
        <dbReference type="Proteomes" id="UP000190188"/>
    </source>
</evidence>
<protein>
    <submittedName>
        <fullName evidence="2">GNAT family N-acetyltransferase</fullName>
    </submittedName>
</protein>
<name>A0A1T2XN30_9BACL</name>
<dbReference type="CDD" id="cd04301">
    <property type="entry name" value="NAT_SF"/>
    <property type="match status" value="1"/>
</dbReference>
<dbReference type="STRING" id="1324314.BVG16_02890"/>
<keyword evidence="2" id="KW-0808">Transferase</keyword>
<dbReference type="InterPro" id="IPR016181">
    <property type="entry name" value="Acyl_CoA_acyltransferase"/>
</dbReference>